<organism evidence="1 2">
    <name type="scientific">Paractinoplanes toevensis</name>
    <dbReference type="NCBI Taxonomy" id="571911"/>
    <lineage>
        <taxon>Bacteria</taxon>
        <taxon>Bacillati</taxon>
        <taxon>Actinomycetota</taxon>
        <taxon>Actinomycetes</taxon>
        <taxon>Micromonosporales</taxon>
        <taxon>Micromonosporaceae</taxon>
        <taxon>Paractinoplanes</taxon>
    </lineage>
</organism>
<protein>
    <submittedName>
        <fullName evidence="1">Uncharacterized protein</fullName>
    </submittedName>
</protein>
<proteinExistence type="predicted"/>
<sequence>MDVPYRPSALRVMAEHIGDDGVWDTVSPFVLDDLGVSAGLVQRLRAWNSQYQRTAFTDFDFPTQEEERRWAQLGLQLAYELQNELPDIEISYAHDDDNRPMRERRGP</sequence>
<dbReference type="RefSeq" id="WP_213007613.1">
    <property type="nucleotide sequence ID" value="NZ_BOQN01000049.1"/>
</dbReference>
<reference evidence="1 2" key="1">
    <citation type="submission" date="2021-03" db="EMBL/GenBank/DDBJ databases">
        <title>Whole genome shotgun sequence of Actinoplanes toevensis NBRC 105298.</title>
        <authorList>
            <person name="Komaki H."/>
            <person name="Tamura T."/>
        </authorList>
    </citation>
    <scope>NUCLEOTIDE SEQUENCE [LARGE SCALE GENOMIC DNA]</scope>
    <source>
        <strain evidence="1 2">NBRC 105298</strain>
    </source>
</reference>
<gene>
    <name evidence="1" type="ORF">Ato02nite_035170</name>
</gene>
<comment type="caution">
    <text evidence="1">The sequence shown here is derived from an EMBL/GenBank/DDBJ whole genome shotgun (WGS) entry which is preliminary data.</text>
</comment>
<name>A0A919TCM0_9ACTN</name>
<accession>A0A919TCM0</accession>
<keyword evidence="2" id="KW-1185">Reference proteome</keyword>
<evidence type="ECO:0000313" key="1">
    <source>
        <dbReference type="EMBL" id="GIM91724.1"/>
    </source>
</evidence>
<dbReference type="EMBL" id="BOQN01000049">
    <property type="protein sequence ID" value="GIM91724.1"/>
    <property type="molecule type" value="Genomic_DNA"/>
</dbReference>
<dbReference type="Proteomes" id="UP000677082">
    <property type="component" value="Unassembled WGS sequence"/>
</dbReference>
<dbReference type="AlphaFoldDB" id="A0A919TCM0"/>
<evidence type="ECO:0000313" key="2">
    <source>
        <dbReference type="Proteomes" id="UP000677082"/>
    </source>
</evidence>